<evidence type="ECO:0000256" key="4">
    <source>
        <dbReference type="ARBA" id="ARBA00022801"/>
    </source>
</evidence>
<sequence>MTHRQSEVDELAATRTKLEQALKQLAEKDLRIAALTEELAGLRQGNSPATVTGGFYTTSTDFYFNENTNENDFSTETLAPSTPPYSPSPKSPMTTCDNGMAQEDHTTETLPFIEDQEATQAAYNNRYAPVHQEKVYGDGGRTDTYCGPSAAGSVGSSPMAGAWDDDCAGNWDNVASTWGNEWSNSQGPAGAPFQPGEPPTENWRNSNLRPESKSWLHSLSFGKPAHTLSDEEYKDLLDLHVLPLRTRLEDDDWLDSDLGNIRVDDERLFRLLTRGRELAQKCLWSFMDKNRPDICQREFPGGWQQVKLEVSTLLDTLRPFALSLRQNNSELARNALFAVVPLRHLTCHWNPSDLGWFRPAPRVVDGHLKNVQKLAIHLYDEESAAKARQLRDEGRQAVEDTVSEMEELGPVFDEYEWKYHHHQMFEQIEYAKDTKTPDLFRYPAVVFRAAEAWSRRRSSSEEAFEEDLGLSEDINAARNQQSHQGQETNANSGKKEDTIAKQLPVVRVSSRRKTASSSEGSSPSVATEELQVVRRNSITKKNRKKARESARIGSTLPTRDEYVGSARRNGGSHLQKDSEDTANNLKDSELEFSLNNLRRTVQLPTQDDLSSMPSGFFRTPWKAVASAVQVLGGTHTVQPAQPLRSGSGKKFFRTGITIDLPGNESVAAAGDGFDPEQAKRAAGLHALAKMRDIGLLAFASSQPKEQFEDEKEGILDIYNYAARYRCIPCVSIRDHGGLFSITVDMPEHGINVAFNFMGSVAHAEAAAAVEFKNQAELYHLRRGADTVVVRDRHALSTSNAPDFFMYCHDQGEHLGSYKVALKHRGDMWVGRPVFERLDLQVGPELDIKTRSKLHTVRITNLVAALSILEKKPHLFDNFTKALRAGNGKYLRKLRPTEVVLNPEVLQELDAIQALEWPHEPLPRLHPAQFSNEPARYTRSKLALTQEQTATKSLRLREKMDEYKTRGDLEHLRQTRSELPMAQYASRVRQIVNDNIYCVVIGATGSGKTTQVPQILLDQAIESGTGASCNVICTQPRRIAATSVARRVAGERAEQLQETVGYHVRFDAKLPKPGGSIVYCTAGILLQQLQHAPDDVFDHVSHLVIDEVHERDLINDFLLTTLKHTMAARAARGKKLPRVVLMSATIDAEQFAAYFRKSLPSAVSTDCPTLKVPGRTFPVQEYYLDDVLRAMKDTHHQQSLRLLRTDKNTVEYLKVENINMGSSLANADTSPGSVIDWRSRAATAGLEDAFHAHDKDDGLVPLGLAATAVAHITKTSESGAILVFLPGWEEIKDVDELLRAQSPLGVDFNDPQRFQIIMLHSSIQDSQKTVFDPVPEGCRKIILSTNIAETSVTIPDVQFVVDTGKCREKRYDQTRRITQLQCTWISKSNAKQRAGRAGRVRDGVYYALFTKSRRESMRTSGLPELLRSDLQETCLDVKTQAIKMPVAEFLAGAIEPPPPSAVEIAMQNLVSLGALTQKEDLTPLGRVLASLPVHPTLGKMIILGVIFKCLDPMITLGAAAQQRPLITRPFDQRSAVDEMKKNLAGSSESDHIMLLEAFGAARQASARGGREAYDMFRNNFMSRGAFKNIDMTAREIVDSLTKAGLIESQNMETTLQYGGRHMNANSGSEALVKALLVAGLYPNLAVQTRPENFRTSSEMDVRMHPSSVNDELVSAANLFTYNSLSLSSDGSTMFLRDSSSVTPLMALLFGGQLVPRGPLIEMDQWLPMYIKADVPGAEPQTSHDGQLVSNRILFLRRLLNRMLATAFRDLASHEPLSDSRMRSELVFRLARVLNREAGDLGNLRPGDETQEAGLEEKLRPGDQIRASRAETWPGAATNGLSGRSGLRYHQHHG</sequence>
<feature type="region of interest" description="Disordered" evidence="8">
    <location>
        <begin position="184"/>
        <end position="206"/>
    </location>
</feature>
<dbReference type="InterPro" id="IPR002464">
    <property type="entry name" value="DNA/RNA_helicase_DEAH_CS"/>
</dbReference>
<reference evidence="11 12" key="1">
    <citation type="submission" date="2024-02" db="EMBL/GenBank/DDBJ databases">
        <title>De novo assembly and annotation of 12 fungi associated with fruit tree decline syndrome in Ontario, Canada.</title>
        <authorList>
            <person name="Sulman M."/>
            <person name="Ellouze W."/>
            <person name="Ilyukhin E."/>
        </authorList>
    </citation>
    <scope>NUCLEOTIDE SEQUENCE [LARGE SCALE GENOMIC DNA]</scope>
    <source>
        <strain evidence="11 12">M169</strain>
    </source>
</reference>
<dbReference type="SMART" id="SM00487">
    <property type="entry name" value="DEXDc"/>
    <property type="match status" value="1"/>
</dbReference>
<accession>A0ABR1PBU0</accession>
<dbReference type="EC" id="3.6.4.13" evidence="2"/>
<keyword evidence="3" id="KW-0547">Nucleotide-binding</keyword>
<comment type="caution">
    <text evidence="11">The sequence shown here is derived from an EMBL/GenBank/DDBJ whole genome shotgun (WGS) entry which is preliminary data.</text>
</comment>
<feature type="region of interest" description="Disordered" evidence="8">
    <location>
        <begin position="478"/>
        <end position="584"/>
    </location>
</feature>
<dbReference type="Pfam" id="PF21010">
    <property type="entry name" value="HA2_C"/>
    <property type="match status" value="1"/>
</dbReference>
<evidence type="ECO:0000256" key="6">
    <source>
        <dbReference type="ARBA" id="ARBA00022840"/>
    </source>
</evidence>
<dbReference type="Proteomes" id="UP001430848">
    <property type="component" value="Unassembled WGS sequence"/>
</dbReference>
<feature type="domain" description="Helicase C-terminal" evidence="10">
    <location>
        <begin position="1266"/>
        <end position="1440"/>
    </location>
</feature>
<dbReference type="InterPro" id="IPR027417">
    <property type="entry name" value="P-loop_NTPase"/>
</dbReference>
<dbReference type="PANTHER" id="PTHR18934:SF119">
    <property type="entry name" value="ATP-DEPENDENT RNA HELICASE A"/>
    <property type="match status" value="1"/>
</dbReference>
<feature type="region of interest" description="Disordered" evidence="8">
    <location>
        <begin position="1798"/>
        <end position="1852"/>
    </location>
</feature>
<dbReference type="InterPro" id="IPR011545">
    <property type="entry name" value="DEAD/DEAH_box_helicase_dom"/>
</dbReference>
<evidence type="ECO:0000313" key="11">
    <source>
        <dbReference type="EMBL" id="KAK7731960.1"/>
    </source>
</evidence>
<dbReference type="Pfam" id="PF00271">
    <property type="entry name" value="Helicase_C"/>
    <property type="match status" value="1"/>
</dbReference>
<dbReference type="CDD" id="cd18791">
    <property type="entry name" value="SF2_C_RHA"/>
    <property type="match status" value="1"/>
</dbReference>
<proteinExistence type="inferred from homology"/>
<protein>
    <recommendedName>
        <fullName evidence="2">RNA helicase</fullName>
        <ecNumber evidence="2">3.6.4.13</ecNumber>
    </recommendedName>
</protein>
<feature type="domain" description="Helicase ATP-binding" evidence="9">
    <location>
        <begin position="988"/>
        <end position="1154"/>
    </location>
</feature>
<name>A0ABR1PBU0_DIAER</name>
<organism evidence="11 12">
    <name type="scientific">Diaporthe eres</name>
    <name type="common">Phomopsis oblonga</name>
    <dbReference type="NCBI Taxonomy" id="83184"/>
    <lineage>
        <taxon>Eukaryota</taxon>
        <taxon>Fungi</taxon>
        <taxon>Dikarya</taxon>
        <taxon>Ascomycota</taxon>
        <taxon>Pezizomycotina</taxon>
        <taxon>Sordariomycetes</taxon>
        <taxon>Sordariomycetidae</taxon>
        <taxon>Diaporthales</taxon>
        <taxon>Diaporthaceae</taxon>
        <taxon>Diaporthe</taxon>
        <taxon>Diaporthe eres species complex</taxon>
    </lineage>
</organism>
<comment type="similarity">
    <text evidence="1">Belongs to the DEAD box helicase family. DEAH subfamily.</text>
</comment>
<dbReference type="InterPro" id="IPR011709">
    <property type="entry name" value="DEAD-box_helicase_OB_fold"/>
</dbReference>
<dbReference type="SMART" id="SM00490">
    <property type="entry name" value="HELICc"/>
    <property type="match status" value="1"/>
</dbReference>
<dbReference type="PROSITE" id="PS00690">
    <property type="entry name" value="DEAH_ATP_HELICASE"/>
    <property type="match status" value="1"/>
</dbReference>
<evidence type="ECO:0000256" key="5">
    <source>
        <dbReference type="ARBA" id="ARBA00022806"/>
    </source>
</evidence>
<keyword evidence="12" id="KW-1185">Reference proteome</keyword>
<dbReference type="Pfam" id="PF00270">
    <property type="entry name" value="DEAD"/>
    <property type="match status" value="1"/>
</dbReference>
<dbReference type="PROSITE" id="PS51192">
    <property type="entry name" value="HELICASE_ATP_BIND_1"/>
    <property type="match status" value="1"/>
</dbReference>
<dbReference type="SMART" id="SM00847">
    <property type="entry name" value="HA2"/>
    <property type="match status" value="1"/>
</dbReference>
<keyword evidence="5" id="KW-0347">Helicase</keyword>
<dbReference type="InterPro" id="IPR014001">
    <property type="entry name" value="Helicase_ATP-bd"/>
</dbReference>
<feature type="compositionally biased region" description="Basic and acidic residues" evidence="8">
    <location>
        <begin position="1813"/>
        <end position="1827"/>
    </location>
</feature>
<feature type="compositionally biased region" description="Polar residues" evidence="8">
    <location>
        <begin position="478"/>
        <end position="492"/>
    </location>
</feature>
<feature type="compositionally biased region" description="Basic residues" evidence="8">
    <location>
        <begin position="537"/>
        <end position="546"/>
    </location>
</feature>
<dbReference type="Pfam" id="PF04408">
    <property type="entry name" value="WHD_HA2"/>
    <property type="match status" value="1"/>
</dbReference>
<gene>
    <name evidence="11" type="ORF">SLS63_005258</name>
</gene>
<dbReference type="InterPro" id="IPR048333">
    <property type="entry name" value="HA2_WH"/>
</dbReference>
<dbReference type="EMBL" id="JAKNSF020000021">
    <property type="protein sequence ID" value="KAK7731960.1"/>
    <property type="molecule type" value="Genomic_DNA"/>
</dbReference>
<keyword evidence="6" id="KW-0067">ATP-binding</keyword>
<evidence type="ECO:0000256" key="8">
    <source>
        <dbReference type="SAM" id="MobiDB-lite"/>
    </source>
</evidence>
<evidence type="ECO:0000259" key="10">
    <source>
        <dbReference type="PROSITE" id="PS51194"/>
    </source>
</evidence>
<dbReference type="PANTHER" id="PTHR18934">
    <property type="entry name" value="ATP-DEPENDENT RNA HELICASE"/>
    <property type="match status" value="1"/>
</dbReference>
<keyword evidence="4" id="KW-0378">Hydrolase</keyword>
<feature type="coiled-coil region" evidence="7">
    <location>
        <begin position="8"/>
        <end position="38"/>
    </location>
</feature>
<dbReference type="SUPFAM" id="SSF52540">
    <property type="entry name" value="P-loop containing nucleoside triphosphate hydrolases"/>
    <property type="match status" value="1"/>
</dbReference>
<dbReference type="Gene3D" id="1.20.120.1080">
    <property type="match status" value="1"/>
</dbReference>
<evidence type="ECO:0000313" key="12">
    <source>
        <dbReference type="Proteomes" id="UP001430848"/>
    </source>
</evidence>
<evidence type="ECO:0000256" key="1">
    <source>
        <dbReference type="ARBA" id="ARBA00008792"/>
    </source>
</evidence>
<evidence type="ECO:0000256" key="7">
    <source>
        <dbReference type="SAM" id="Coils"/>
    </source>
</evidence>
<evidence type="ECO:0000256" key="2">
    <source>
        <dbReference type="ARBA" id="ARBA00012552"/>
    </source>
</evidence>
<dbReference type="PROSITE" id="PS51194">
    <property type="entry name" value="HELICASE_CTER"/>
    <property type="match status" value="1"/>
</dbReference>
<evidence type="ECO:0000259" key="9">
    <source>
        <dbReference type="PROSITE" id="PS51192"/>
    </source>
</evidence>
<evidence type="ECO:0000256" key="3">
    <source>
        <dbReference type="ARBA" id="ARBA00022741"/>
    </source>
</evidence>
<dbReference type="InterPro" id="IPR007502">
    <property type="entry name" value="Helicase-assoc_dom"/>
</dbReference>
<keyword evidence="7" id="KW-0175">Coiled coil</keyword>
<dbReference type="InterPro" id="IPR001650">
    <property type="entry name" value="Helicase_C-like"/>
</dbReference>
<dbReference type="Gene3D" id="3.40.50.300">
    <property type="entry name" value="P-loop containing nucleotide triphosphate hydrolases"/>
    <property type="match status" value="2"/>
</dbReference>
<dbReference type="Pfam" id="PF07717">
    <property type="entry name" value="OB_NTP_bind"/>
    <property type="match status" value="1"/>
</dbReference>
<dbReference type="CDD" id="cd17917">
    <property type="entry name" value="DEXHc_RHA-like"/>
    <property type="match status" value="1"/>
</dbReference>